<keyword evidence="4" id="KW-1003">Cell membrane</keyword>
<dbReference type="SUPFAM" id="SSF55874">
    <property type="entry name" value="ATPase domain of HSP90 chaperone/DNA topoisomerase II/histidine kinase"/>
    <property type="match status" value="1"/>
</dbReference>
<evidence type="ECO:0000256" key="11">
    <source>
        <dbReference type="ARBA" id="ARBA00022989"/>
    </source>
</evidence>
<organism evidence="17 18">
    <name type="scientific">Anaerosalibacter massiliensis</name>
    <dbReference type="NCBI Taxonomy" id="1347392"/>
    <lineage>
        <taxon>Bacteria</taxon>
        <taxon>Bacillati</taxon>
        <taxon>Bacillota</taxon>
        <taxon>Tissierellia</taxon>
        <taxon>Tissierellales</taxon>
        <taxon>Sporanaerobacteraceae</taxon>
        <taxon>Anaerosalibacter</taxon>
    </lineage>
</organism>
<dbReference type="SMART" id="SM00387">
    <property type="entry name" value="HATPase_c"/>
    <property type="match status" value="1"/>
</dbReference>
<dbReference type="SMART" id="SM00304">
    <property type="entry name" value="HAMP"/>
    <property type="match status" value="1"/>
</dbReference>
<dbReference type="Pfam" id="PF00512">
    <property type="entry name" value="HisKA"/>
    <property type="match status" value="1"/>
</dbReference>
<name>A0A9X2S6I9_9FIRM</name>
<dbReference type="GO" id="GO:0005524">
    <property type="term" value="F:ATP binding"/>
    <property type="evidence" value="ECO:0007669"/>
    <property type="project" value="UniProtKB-KW"/>
</dbReference>
<dbReference type="InterPro" id="IPR036890">
    <property type="entry name" value="HATPase_C_sf"/>
</dbReference>
<evidence type="ECO:0000256" key="1">
    <source>
        <dbReference type="ARBA" id="ARBA00000085"/>
    </source>
</evidence>
<evidence type="ECO:0000256" key="3">
    <source>
        <dbReference type="ARBA" id="ARBA00012438"/>
    </source>
</evidence>
<keyword evidence="8" id="KW-0547">Nucleotide-binding</keyword>
<keyword evidence="9 17" id="KW-0418">Kinase</keyword>
<dbReference type="PROSITE" id="PS50109">
    <property type="entry name" value="HIS_KIN"/>
    <property type="match status" value="1"/>
</dbReference>
<comment type="subcellular location">
    <subcellularLocation>
        <location evidence="2">Cell membrane</location>
        <topology evidence="2">Multi-pass membrane protein</topology>
    </subcellularLocation>
</comment>
<dbReference type="Proteomes" id="UP001142078">
    <property type="component" value="Unassembled WGS sequence"/>
</dbReference>
<dbReference type="InterPro" id="IPR003660">
    <property type="entry name" value="HAMP_dom"/>
</dbReference>
<evidence type="ECO:0000256" key="5">
    <source>
        <dbReference type="ARBA" id="ARBA00022553"/>
    </source>
</evidence>
<dbReference type="InterPro" id="IPR003594">
    <property type="entry name" value="HATPase_dom"/>
</dbReference>
<dbReference type="InterPro" id="IPR003661">
    <property type="entry name" value="HisK_dim/P_dom"/>
</dbReference>
<evidence type="ECO:0000256" key="7">
    <source>
        <dbReference type="ARBA" id="ARBA00022692"/>
    </source>
</evidence>
<dbReference type="PRINTS" id="PR00344">
    <property type="entry name" value="BCTRLSENSOR"/>
</dbReference>
<dbReference type="CDD" id="cd00075">
    <property type="entry name" value="HATPase"/>
    <property type="match status" value="1"/>
</dbReference>
<dbReference type="AlphaFoldDB" id="A0A9X2S6I9"/>
<protein>
    <recommendedName>
        <fullName evidence="3">histidine kinase</fullName>
        <ecNumber evidence="3">2.7.13.3</ecNumber>
    </recommendedName>
</protein>
<dbReference type="PANTHER" id="PTHR45528:SF1">
    <property type="entry name" value="SENSOR HISTIDINE KINASE CPXA"/>
    <property type="match status" value="1"/>
</dbReference>
<comment type="caution">
    <text evidence="17">The sequence shown here is derived from an EMBL/GenBank/DDBJ whole genome shotgun (WGS) entry which is preliminary data.</text>
</comment>
<keyword evidence="10" id="KW-0067">ATP-binding</keyword>
<feature type="transmembrane region" description="Helical" evidence="14">
    <location>
        <begin position="108"/>
        <end position="129"/>
    </location>
</feature>
<dbReference type="CDD" id="cd00082">
    <property type="entry name" value="HisKA"/>
    <property type="match status" value="1"/>
</dbReference>
<dbReference type="InterPro" id="IPR036097">
    <property type="entry name" value="HisK_dim/P_sf"/>
</dbReference>
<dbReference type="EMBL" id="JANJZL010000003">
    <property type="protein sequence ID" value="MCR2043667.1"/>
    <property type="molecule type" value="Genomic_DNA"/>
</dbReference>
<keyword evidence="18" id="KW-1185">Reference proteome</keyword>
<proteinExistence type="predicted"/>
<accession>A0A9X2S6I9</accession>
<evidence type="ECO:0000256" key="14">
    <source>
        <dbReference type="SAM" id="Phobius"/>
    </source>
</evidence>
<keyword evidence="11 14" id="KW-1133">Transmembrane helix</keyword>
<dbReference type="GO" id="GO:0000155">
    <property type="term" value="F:phosphorelay sensor kinase activity"/>
    <property type="evidence" value="ECO:0007669"/>
    <property type="project" value="InterPro"/>
</dbReference>
<dbReference type="SUPFAM" id="SSF158472">
    <property type="entry name" value="HAMP domain-like"/>
    <property type="match status" value="1"/>
</dbReference>
<evidence type="ECO:0000259" key="16">
    <source>
        <dbReference type="PROSITE" id="PS50885"/>
    </source>
</evidence>
<dbReference type="Pfam" id="PF02518">
    <property type="entry name" value="HATPase_c"/>
    <property type="match status" value="1"/>
</dbReference>
<dbReference type="InterPro" id="IPR050398">
    <property type="entry name" value="HssS/ArlS-like"/>
</dbReference>
<evidence type="ECO:0000256" key="2">
    <source>
        <dbReference type="ARBA" id="ARBA00004651"/>
    </source>
</evidence>
<dbReference type="PROSITE" id="PS50885">
    <property type="entry name" value="HAMP"/>
    <property type="match status" value="1"/>
</dbReference>
<sequence>MFRNPEIKSIAAKLLVFQIVFSIFIFIIAGAKMEKLNERIIDQNAALVGNILTKHPDLENDIIKYITNGPSQEEIGNGRKILSQYGYDENLEKVAQPLLKNISPKIEIILFVVSLGYFIPLLLLIISEYNSIYKKVRKISFAAERVVEGDFSIKLKEEGEGDFSILSNQFNNMSNRLESTLGSLKEEKIFLKNIISDISHQLKTPLSSLIMLNELIIEDENMEEDIRKDFLNKMKSQLSRMEWLIINLLKLARIEAGAIQFREERVPLIEVVKASISSLNMKASEKKQKINIIGENEDFYLYGDMDWTIEALTNIIKNSIEHSYEGGEIKISLGETPLFSQIIIEDNGEGIDEKDLPHIFKRFYKASTKVKAESIGIGLNLSKSIIEAQNGSIKVRSEKGIGTKFIITFLKGVI</sequence>
<evidence type="ECO:0000256" key="12">
    <source>
        <dbReference type="ARBA" id="ARBA00023012"/>
    </source>
</evidence>
<keyword evidence="12" id="KW-0902">Two-component regulatory system</keyword>
<feature type="transmembrane region" description="Helical" evidence="14">
    <location>
        <begin position="12"/>
        <end position="31"/>
    </location>
</feature>
<evidence type="ECO:0000256" key="6">
    <source>
        <dbReference type="ARBA" id="ARBA00022679"/>
    </source>
</evidence>
<keyword evidence="6" id="KW-0808">Transferase</keyword>
<evidence type="ECO:0000256" key="13">
    <source>
        <dbReference type="ARBA" id="ARBA00023136"/>
    </source>
</evidence>
<reference evidence="17" key="1">
    <citation type="submission" date="2022-07" db="EMBL/GenBank/DDBJ databases">
        <title>Enhanced cultured diversity of the mouse gut microbiota enables custom-made synthetic communities.</title>
        <authorList>
            <person name="Afrizal A."/>
        </authorList>
    </citation>
    <scope>NUCLEOTIDE SEQUENCE</scope>
    <source>
        <strain evidence="17">DSM 29482</strain>
    </source>
</reference>
<dbReference type="InterPro" id="IPR005467">
    <property type="entry name" value="His_kinase_dom"/>
</dbReference>
<dbReference type="Gene3D" id="1.10.8.500">
    <property type="entry name" value="HAMP domain in histidine kinase"/>
    <property type="match status" value="1"/>
</dbReference>
<feature type="domain" description="HAMP" evidence="16">
    <location>
        <begin position="130"/>
        <end position="182"/>
    </location>
</feature>
<evidence type="ECO:0000256" key="4">
    <source>
        <dbReference type="ARBA" id="ARBA00022475"/>
    </source>
</evidence>
<dbReference type="Gene3D" id="1.10.287.130">
    <property type="match status" value="1"/>
</dbReference>
<dbReference type="OrthoDB" id="9773956at2"/>
<dbReference type="CDD" id="cd06225">
    <property type="entry name" value="HAMP"/>
    <property type="match status" value="1"/>
</dbReference>
<dbReference type="Gene3D" id="3.30.565.10">
    <property type="entry name" value="Histidine kinase-like ATPase, C-terminal domain"/>
    <property type="match status" value="1"/>
</dbReference>
<dbReference type="EC" id="2.7.13.3" evidence="3"/>
<evidence type="ECO:0000256" key="9">
    <source>
        <dbReference type="ARBA" id="ARBA00022777"/>
    </source>
</evidence>
<evidence type="ECO:0000256" key="10">
    <source>
        <dbReference type="ARBA" id="ARBA00022840"/>
    </source>
</evidence>
<dbReference type="PANTHER" id="PTHR45528">
    <property type="entry name" value="SENSOR HISTIDINE KINASE CPXA"/>
    <property type="match status" value="1"/>
</dbReference>
<comment type="catalytic activity">
    <reaction evidence="1">
        <text>ATP + protein L-histidine = ADP + protein N-phospho-L-histidine.</text>
        <dbReference type="EC" id="2.7.13.3"/>
    </reaction>
</comment>
<dbReference type="SUPFAM" id="SSF47384">
    <property type="entry name" value="Homodimeric domain of signal transducing histidine kinase"/>
    <property type="match status" value="1"/>
</dbReference>
<dbReference type="GO" id="GO:0005886">
    <property type="term" value="C:plasma membrane"/>
    <property type="evidence" value="ECO:0007669"/>
    <property type="project" value="UniProtKB-SubCell"/>
</dbReference>
<keyword evidence="7 14" id="KW-0812">Transmembrane</keyword>
<evidence type="ECO:0000313" key="18">
    <source>
        <dbReference type="Proteomes" id="UP001142078"/>
    </source>
</evidence>
<dbReference type="SMART" id="SM00388">
    <property type="entry name" value="HisKA"/>
    <property type="match status" value="1"/>
</dbReference>
<keyword evidence="13 14" id="KW-0472">Membrane</keyword>
<feature type="domain" description="Histidine kinase" evidence="15">
    <location>
        <begin position="197"/>
        <end position="413"/>
    </location>
</feature>
<evidence type="ECO:0000259" key="15">
    <source>
        <dbReference type="PROSITE" id="PS50109"/>
    </source>
</evidence>
<evidence type="ECO:0000313" key="17">
    <source>
        <dbReference type="EMBL" id="MCR2043667.1"/>
    </source>
</evidence>
<dbReference type="RefSeq" id="WP_042680381.1">
    <property type="nucleotide sequence ID" value="NZ_CABKTM010000019.1"/>
</dbReference>
<gene>
    <name evidence="17" type="ORF">NSA23_05990</name>
</gene>
<keyword evidence="5" id="KW-0597">Phosphoprotein</keyword>
<evidence type="ECO:0000256" key="8">
    <source>
        <dbReference type="ARBA" id="ARBA00022741"/>
    </source>
</evidence>
<dbReference type="InterPro" id="IPR004358">
    <property type="entry name" value="Sig_transdc_His_kin-like_C"/>
</dbReference>